<gene>
    <name evidence="1" type="ORF">QOZ95_005157</name>
</gene>
<evidence type="ECO:0000313" key="1">
    <source>
        <dbReference type="EMBL" id="MDQ0496957.1"/>
    </source>
</evidence>
<dbReference type="EMBL" id="JAUSWA010000048">
    <property type="protein sequence ID" value="MDQ0496957.1"/>
    <property type="molecule type" value="Genomic_DNA"/>
</dbReference>
<dbReference type="Proteomes" id="UP001242811">
    <property type="component" value="Unassembled WGS sequence"/>
</dbReference>
<proteinExistence type="predicted"/>
<reference evidence="1 2" key="1">
    <citation type="submission" date="2023-07" db="EMBL/GenBank/DDBJ databases">
        <title>Genomic Encyclopedia of Type Strains, Phase IV (KMG-IV): sequencing the most valuable type-strain genomes for metagenomic binning, comparative biology and taxonomic classification.</title>
        <authorList>
            <person name="Goeker M."/>
        </authorList>
    </citation>
    <scope>NUCLEOTIDE SEQUENCE [LARGE SCALE GENOMIC DNA]</scope>
    <source>
        <strain evidence="1 2">DSM 14914</strain>
    </source>
</reference>
<sequence length="82" mass="9265">MSVQCIGLLTTLPELDRACTERTVYDESVLLMMHPILRLDTVKEACQKIGKILCARALRIGVISQLTRRRIDCPALLIARRT</sequence>
<keyword evidence="2" id="KW-1185">Reference proteome</keyword>
<accession>A0ABU0L6Q7</accession>
<evidence type="ECO:0000313" key="2">
    <source>
        <dbReference type="Proteomes" id="UP001242811"/>
    </source>
</evidence>
<name>A0ABU0L6Q7_9BACL</name>
<protein>
    <submittedName>
        <fullName evidence="1">Uncharacterized protein</fullName>
    </submittedName>
</protein>
<organism evidence="1 2">
    <name type="scientific">Paenibacillus brasilensis</name>
    <dbReference type="NCBI Taxonomy" id="128574"/>
    <lineage>
        <taxon>Bacteria</taxon>
        <taxon>Bacillati</taxon>
        <taxon>Bacillota</taxon>
        <taxon>Bacilli</taxon>
        <taxon>Bacillales</taxon>
        <taxon>Paenibacillaceae</taxon>
        <taxon>Paenibacillus</taxon>
    </lineage>
</organism>
<comment type="caution">
    <text evidence="1">The sequence shown here is derived from an EMBL/GenBank/DDBJ whole genome shotgun (WGS) entry which is preliminary data.</text>
</comment>